<evidence type="ECO:0000256" key="3">
    <source>
        <dbReference type="ARBA" id="ARBA00022801"/>
    </source>
</evidence>
<sequence length="731" mass="83082">MEEAAETASAREQTAGDRAEQYHPPTAVNTTQRLRELRDVMRRVNISAYIIPHTDAHLSEYISEMDARVAFISGFTGSSGTAVVTQSKAVLFTDSRYWIQATRQMYCIWDLVKSHSVQDISDWLRKEVSGGDRIGFSPFLFSFNTFKDYHNNLAPANLSLTPILDDLVEMDEIWRDRPSLSPEKLFRLPDEFIGRSWQSKVEEIRRQMRHDASKPTAVLLSALDETAWLFNLRGNDIPYSPLFFSYTLLSLDQIWLFVNISRVTNELKEYLNSSCTSSQCVQLFEYDSVGSKLPEYFNRTGVKVLVSTKYINKALYDLIPEGKLLTTDYSPVMKTKAVKNPREQEALRITHVKDAVAVIQLLVWLEKNVPKGTVTELTAANYIDQCRRQQEHNRGPSFKTTSASGPNSALPHYKPSNRTARTLTVNEIYFIDSGGQYLSGTTDITRTVHWGEPTQSQKKAYTQVLMAIINISRNNFSAGTNGKILTKAQEEQGPHAGRAGRGQHGTGTIRVVDLRVERQPCSDTPPTQTEENGLGVAMDKEARKYLRYQHGTGHGLGNYLVVHEAPVGFGSDNIPFQEGMFISIEPGYYKENDFGLRIEDIAVIVPTKNGSNNCLTFDIVTMVPYDRNLINESLLSTEQIEWLNKRYKKIRELIGPELKNRKDLKEEYQWMKNHTEPFHVDNVVRKEDRAFDSEFMDKLSNLFYAGDVLLRLENGDTVGPGSQRSKRYDVK</sequence>
<dbReference type="InterPro" id="IPR000587">
    <property type="entry name" value="Creatinase_N"/>
</dbReference>
<dbReference type="AlphaFoldDB" id="A0A6J2US62"/>
<evidence type="ECO:0000256" key="1">
    <source>
        <dbReference type="ARBA" id="ARBA00008766"/>
    </source>
</evidence>
<dbReference type="SUPFAM" id="SSF53092">
    <property type="entry name" value="Creatinase/prolidase N-terminal domain"/>
    <property type="match status" value="1"/>
</dbReference>
<reference evidence="9" key="1">
    <citation type="submission" date="2025-08" db="UniProtKB">
        <authorList>
            <consortium name="RefSeq"/>
        </authorList>
    </citation>
    <scope>IDENTIFICATION</scope>
</reference>
<dbReference type="Pfam" id="PF16188">
    <property type="entry name" value="Peptidase_M24_C"/>
    <property type="match status" value="1"/>
</dbReference>
<dbReference type="GeneID" id="115806367"/>
<dbReference type="InterPro" id="IPR036005">
    <property type="entry name" value="Creatinase/aminopeptidase-like"/>
</dbReference>
<dbReference type="OrthoDB" id="9995434at2759"/>
<feature type="domain" description="Creatinase N-terminal" evidence="6">
    <location>
        <begin position="33"/>
        <end position="163"/>
    </location>
</feature>
<dbReference type="PANTHER" id="PTHR43763:SF4">
    <property type="entry name" value="XAA-PRO AMINOPEPTIDASE 2"/>
    <property type="match status" value="1"/>
</dbReference>
<protein>
    <submittedName>
        <fullName evidence="9">Xaa-Pro aminopeptidase 2-like</fullName>
    </submittedName>
</protein>
<dbReference type="SUPFAM" id="SSF55920">
    <property type="entry name" value="Creatinase/aminopeptidase"/>
    <property type="match status" value="1"/>
</dbReference>
<dbReference type="Pfam" id="PF16189">
    <property type="entry name" value="Creatinase_N_2"/>
    <property type="match status" value="1"/>
</dbReference>
<dbReference type="Gene3D" id="3.90.230.10">
    <property type="entry name" value="Creatinase/methionine aminopeptidase superfamily"/>
    <property type="match status" value="1"/>
</dbReference>
<feature type="domain" description="Peptidase M24 C-terminal" evidence="7">
    <location>
        <begin position="614"/>
        <end position="678"/>
    </location>
</feature>
<dbReference type="Gene3D" id="3.40.350.10">
    <property type="entry name" value="Creatinase/prolidase N-terminal domain"/>
    <property type="match status" value="2"/>
</dbReference>
<keyword evidence="8" id="KW-1185">Reference proteome</keyword>
<keyword evidence="3" id="KW-0378">Hydrolase</keyword>
<evidence type="ECO:0000313" key="9">
    <source>
        <dbReference type="RefSeq" id="XP_030622899.1"/>
    </source>
</evidence>
<gene>
    <name evidence="9" type="primary">LOC115806367</name>
</gene>
<dbReference type="FunFam" id="3.40.350.10:FF:000003">
    <property type="entry name" value="Xaa-pro aminopeptidase P"/>
    <property type="match status" value="1"/>
</dbReference>
<comment type="similarity">
    <text evidence="1">Belongs to the peptidase M24B family.</text>
</comment>
<dbReference type="InParanoid" id="A0A6J2US62"/>
<feature type="compositionally biased region" description="Polar residues" evidence="4">
    <location>
        <begin position="398"/>
        <end position="407"/>
    </location>
</feature>
<keyword evidence="2" id="KW-0479">Metal-binding</keyword>
<dbReference type="InterPro" id="IPR029149">
    <property type="entry name" value="Creatin/AminoP/Spt16_N"/>
</dbReference>
<dbReference type="Pfam" id="PF00557">
    <property type="entry name" value="Peptidase_M24"/>
    <property type="match status" value="1"/>
</dbReference>
<dbReference type="InterPro" id="IPR000994">
    <property type="entry name" value="Pept_M24"/>
</dbReference>
<evidence type="ECO:0000256" key="4">
    <source>
        <dbReference type="SAM" id="MobiDB-lite"/>
    </source>
</evidence>
<accession>A0A6J2US62</accession>
<dbReference type="RefSeq" id="XP_030622899.1">
    <property type="nucleotide sequence ID" value="XM_030767039.1"/>
</dbReference>
<dbReference type="Proteomes" id="UP000504632">
    <property type="component" value="Chromosome 3"/>
</dbReference>
<evidence type="ECO:0000259" key="5">
    <source>
        <dbReference type="Pfam" id="PF00557"/>
    </source>
</evidence>
<dbReference type="GO" id="GO:0004177">
    <property type="term" value="F:aminopeptidase activity"/>
    <property type="evidence" value="ECO:0007669"/>
    <property type="project" value="UniProtKB-ARBA"/>
</dbReference>
<evidence type="ECO:0000259" key="7">
    <source>
        <dbReference type="Pfam" id="PF16188"/>
    </source>
</evidence>
<evidence type="ECO:0000256" key="2">
    <source>
        <dbReference type="ARBA" id="ARBA00022723"/>
    </source>
</evidence>
<evidence type="ECO:0000259" key="6">
    <source>
        <dbReference type="Pfam" id="PF01321"/>
    </source>
</evidence>
<name>A0A6J2US62_CHACN</name>
<feature type="region of interest" description="Disordered" evidence="4">
    <location>
        <begin position="389"/>
        <end position="415"/>
    </location>
</feature>
<feature type="region of interest" description="Disordered" evidence="4">
    <location>
        <begin position="1"/>
        <end position="28"/>
    </location>
</feature>
<dbReference type="InterPro" id="IPR050422">
    <property type="entry name" value="X-Pro_aminopeptidase_P"/>
</dbReference>
<organism evidence="8 9">
    <name type="scientific">Chanos chanos</name>
    <name type="common">Milkfish</name>
    <name type="synonym">Mugil chanos</name>
    <dbReference type="NCBI Taxonomy" id="29144"/>
    <lineage>
        <taxon>Eukaryota</taxon>
        <taxon>Metazoa</taxon>
        <taxon>Chordata</taxon>
        <taxon>Craniata</taxon>
        <taxon>Vertebrata</taxon>
        <taxon>Euteleostomi</taxon>
        <taxon>Actinopterygii</taxon>
        <taxon>Neopterygii</taxon>
        <taxon>Teleostei</taxon>
        <taxon>Ostariophysi</taxon>
        <taxon>Gonorynchiformes</taxon>
        <taxon>Chanidae</taxon>
        <taxon>Chanos</taxon>
    </lineage>
</organism>
<dbReference type="PANTHER" id="PTHR43763">
    <property type="entry name" value="XAA-PRO AMINOPEPTIDASE 1"/>
    <property type="match status" value="1"/>
</dbReference>
<evidence type="ECO:0000313" key="8">
    <source>
        <dbReference type="Proteomes" id="UP000504632"/>
    </source>
</evidence>
<proteinExistence type="inferred from homology"/>
<feature type="domain" description="Peptidase M24" evidence="5">
    <location>
        <begin position="347"/>
        <end position="604"/>
    </location>
</feature>
<dbReference type="GO" id="GO:0046872">
    <property type="term" value="F:metal ion binding"/>
    <property type="evidence" value="ECO:0007669"/>
    <property type="project" value="UniProtKB-KW"/>
</dbReference>
<dbReference type="Pfam" id="PF01321">
    <property type="entry name" value="Creatinase_N"/>
    <property type="match status" value="1"/>
</dbReference>
<dbReference type="InterPro" id="IPR032416">
    <property type="entry name" value="Peptidase_M24_C"/>
</dbReference>